<dbReference type="Gene3D" id="1.25.40.10">
    <property type="entry name" value="Tetratricopeptide repeat domain"/>
    <property type="match status" value="1"/>
</dbReference>
<name>A0A368KZV7_9BURK</name>
<dbReference type="AlphaFoldDB" id="A0A368KZV7"/>
<dbReference type="InterPro" id="IPR019734">
    <property type="entry name" value="TPR_rpt"/>
</dbReference>
<accession>A0A368KZV7</accession>
<feature type="chain" id="PRO_5016562565" evidence="1">
    <location>
        <begin position="23"/>
        <end position="941"/>
    </location>
</feature>
<dbReference type="EMBL" id="QPGB01000006">
    <property type="protein sequence ID" value="RCS56561.1"/>
    <property type="molecule type" value="Genomic_DNA"/>
</dbReference>
<evidence type="ECO:0000259" key="3">
    <source>
        <dbReference type="Pfam" id="PF12969"/>
    </source>
</evidence>
<dbReference type="InterPro" id="IPR011990">
    <property type="entry name" value="TPR-like_helical_dom_sf"/>
</dbReference>
<dbReference type="Gene3D" id="2.60.40.3140">
    <property type="match status" value="1"/>
</dbReference>
<feature type="domain" description="Transglutaminase-like" evidence="2">
    <location>
        <begin position="308"/>
        <end position="388"/>
    </location>
</feature>
<dbReference type="InterPro" id="IPR002931">
    <property type="entry name" value="Transglutaminase-like"/>
</dbReference>
<dbReference type="OrthoDB" id="8595007at2"/>
<reference evidence="4 5" key="1">
    <citation type="journal article" date="2018" name="Int. J. Syst. Evol. Microbiol.">
        <title>Parvibium lacunae gen. nov., sp. nov., a new member of the family Alcaligenaceae isolated from a freshwater pond.</title>
        <authorList>
            <person name="Chen W.M."/>
            <person name="Xie P.B."/>
            <person name="Hsu M.Y."/>
            <person name="Sheu S.Y."/>
        </authorList>
    </citation>
    <scope>NUCLEOTIDE SEQUENCE [LARGE SCALE GENOMIC DNA]</scope>
    <source>
        <strain evidence="4 5">KMB9</strain>
    </source>
</reference>
<dbReference type="SMART" id="SM00028">
    <property type="entry name" value="TPR"/>
    <property type="match status" value="3"/>
</dbReference>
<dbReference type="RefSeq" id="WP_114403537.1">
    <property type="nucleotide sequence ID" value="NZ_QPGB01000006.1"/>
</dbReference>
<dbReference type="Gene3D" id="3.10.620.30">
    <property type="match status" value="1"/>
</dbReference>
<comment type="caution">
    <text evidence="4">The sequence shown here is derived from an EMBL/GenBank/DDBJ whole genome shotgun (WGS) entry which is preliminary data.</text>
</comment>
<dbReference type="Pfam" id="PF01841">
    <property type="entry name" value="Transglut_core"/>
    <property type="match status" value="1"/>
</dbReference>
<dbReference type="Pfam" id="PF12969">
    <property type="entry name" value="DUF3857"/>
    <property type="match status" value="1"/>
</dbReference>
<feature type="signal peptide" evidence="1">
    <location>
        <begin position="1"/>
        <end position="22"/>
    </location>
</feature>
<sequence>MPILLSLVFCLFNILYSTPGYSATPIKDKAPLATPATGIKKIQRNGFEFTVEKTPTWVKAIDAPLSLSTPTSADSRATNSQLINRQIKITQDNQVERYIQIRRVATDKTGLEDISRISIPFNSEYEKLAIHGITLYRDGKAQERLNAAKFDILRREQRLEQKMLDGEATVNTVLQDVRVNDIVEFSMTIRGQNPIFEGRVGELFSLNSIEKIQQLYIRVEAPAKKKLYHQVFGAVEFSPVHRVMGDTQSIEISAKDIAPVVVEQNAPRWARFHTWLQVTDYASWADVDKWAQKLFTRPDETVPELERIVEHIKQHTKNEKEQVMQALQFVQNEIRYFGIEIGVNSHLPKSPRQTLLDRYGDCKDKTTLLLALLRKLNIEAKPVLVSAFRGRSIQDWLPTPLAFDHVIAQVILDKQVYWLDGTRIQRTHNLDQLGIDLYGQVMIVGNQATSLAEQTLPSGYSDGLRMEEEWQISDFRNPALLTVRSRFFRANAEYIRNALAEHGAARFAKDTLNELSRVYPKIKATANPVIQDDLNENIVEVIEKFEVSDFIQYKRGVVTLPSYPVSLAMQFRNPNEIRRQSPLNVSHPVFYEYSTAYQLPKSTSARTPAAINIGDPSFSFNKRVQIRPNQVSIHYRYQSLRDAVQPRDMTNYTEKLGKVREVLGATVPIVIYDETAAQAAFNRIYSQRLGRERELDALGKMLARSEADTWVANYILKNQTLADTNQAQVLHDLAIANDMLGQKTIALNHIVESLKLRPDHPEARATQAVILATTGQHQQAITLWDELKQKSPDQFNPIAYAKSLYYLGRLKEAEVALTQFASQAPAEELGYVHIWLALLRLRDGKKEWPLKLRGETAWPAPIYHFLADQIDAAQLLKLSDAELADKRLRRAEAHYFIGQKQLLAGEISLARNQFEQVLKTGAFPYWEYYLAQQELSKAGSP</sequence>
<dbReference type="Proteomes" id="UP000252357">
    <property type="component" value="Unassembled WGS sequence"/>
</dbReference>
<organism evidence="4 5">
    <name type="scientific">Parvibium lacunae</name>
    <dbReference type="NCBI Taxonomy" id="1888893"/>
    <lineage>
        <taxon>Bacteria</taxon>
        <taxon>Pseudomonadati</taxon>
        <taxon>Pseudomonadota</taxon>
        <taxon>Betaproteobacteria</taxon>
        <taxon>Burkholderiales</taxon>
        <taxon>Alcaligenaceae</taxon>
        <taxon>Parvibium</taxon>
    </lineage>
</organism>
<evidence type="ECO:0000313" key="4">
    <source>
        <dbReference type="EMBL" id="RCS56561.1"/>
    </source>
</evidence>
<dbReference type="SUPFAM" id="SSF54001">
    <property type="entry name" value="Cysteine proteinases"/>
    <property type="match status" value="1"/>
</dbReference>
<evidence type="ECO:0000259" key="2">
    <source>
        <dbReference type="Pfam" id="PF01841"/>
    </source>
</evidence>
<feature type="domain" description="DUF3857" evidence="3">
    <location>
        <begin position="92"/>
        <end position="260"/>
    </location>
</feature>
<keyword evidence="1" id="KW-0732">Signal</keyword>
<gene>
    <name evidence="4" type="ORF">DU000_11380</name>
</gene>
<proteinExistence type="predicted"/>
<evidence type="ECO:0000256" key="1">
    <source>
        <dbReference type="SAM" id="SignalP"/>
    </source>
</evidence>
<dbReference type="InterPro" id="IPR038765">
    <property type="entry name" value="Papain-like_cys_pep_sf"/>
</dbReference>
<protein>
    <submittedName>
        <fullName evidence="4">DUF3857 domain-containing protein</fullName>
    </submittedName>
</protein>
<keyword evidence="5" id="KW-1185">Reference proteome</keyword>
<dbReference type="InterPro" id="IPR024618">
    <property type="entry name" value="DUF3857"/>
</dbReference>
<evidence type="ECO:0000313" key="5">
    <source>
        <dbReference type="Proteomes" id="UP000252357"/>
    </source>
</evidence>
<dbReference type="SUPFAM" id="SSF48452">
    <property type="entry name" value="TPR-like"/>
    <property type="match status" value="1"/>
</dbReference>